<dbReference type="Ensembl" id="ENSSTUT00000107538.1">
    <property type="protein sequence ID" value="ENSSTUP00000100240.1"/>
    <property type="gene ID" value="ENSSTUG00000044901.1"/>
</dbReference>
<evidence type="ECO:0000313" key="1">
    <source>
        <dbReference type="Ensembl" id="ENSSTUP00000100240.1"/>
    </source>
</evidence>
<name>A0A674DWR0_SALTR</name>
<reference evidence="1" key="1">
    <citation type="submission" date="2025-08" db="UniProtKB">
        <authorList>
            <consortium name="Ensembl"/>
        </authorList>
    </citation>
    <scope>IDENTIFICATION</scope>
</reference>
<organism evidence="1 2">
    <name type="scientific">Salmo trutta</name>
    <name type="common">Brown trout</name>
    <dbReference type="NCBI Taxonomy" id="8032"/>
    <lineage>
        <taxon>Eukaryota</taxon>
        <taxon>Metazoa</taxon>
        <taxon>Chordata</taxon>
        <taxon>Craniata</taxon>
        <taxon>Vertebrata</taxon>
        <taxon>Euteleostomi</taxon>
        <taxon>Actinopterygii</taxon>
        <taxon>Neopterygii</taxon>
        <taxon>Teleostei</taxon>
        <taxon>Protacanthopterygii</taxon>
        <taxon>Salmoniformes</taxon>
        <taxon>Salmonidae</taxon>
        <taxon>Salmoninae</taxon>
        <taxon>Salmo</taxon>
    </lineage>
</organism>
<reference evidence="1" key="2">
    <citation type="submission" date="2025-09" db="UniProtKB">
        <authorList>
            <consortium name="Ensembl"/>
        </authorList>
    </citation>
    <scope>IDENTIFICATION</scope>
</reference>
<dbReference type="OMA" id="HVANNIC"/>
<keyword evidence="2" id="KW-1185">Reference proteome</keyword>
<accession>A0A674DWR0</accession>
<dbReference type="Proteomes" id="UP000472277">
    <property type="component" value="Chromosome 22"/>
</dbReference>
<evidence type="ECO:0000313" key="2">
    <source>
        <dbReference type="Proteomes" id="UP000472277"/>
    </source>
</evidence>
<dbReference type="InParanoid" id="A0A674DWR0"/>
<proteinExistence type="predicted"/>
<protein>
    <submittedName>
        <fullName evidence="1">Uncharacterized protein</fullName>
    </submittedName>
</protein>
<sequence>MSAVVAQCHYSFGLRTGVANNRCYFDKQTVIFPSGNNCVRYFRFLGYLYLLYYLYF</sequence>
<dbReference type="AlphaFoldDB" id="A0A674DWR0"/>
<dbReference type="GeneTree" id="ENSGT00940000175705"/>